<reference evidence="1" key="1">
    <citation type="submission" date="2022-09" db="EMBL/GenBank/DDBJ databases">
        <title>Intensive care unit water sources are persistently colonized with multi-drug resistant bacteria and are the site of extensive horizontal gene transfer of antibiotic resistance genes.</title>
        <authorList>
            <person name="Diorio-Toth L."/>
        </authorList>
    </citation>
    <scope>NUCLEOTIDE SEQUENCE</scope>
    <source>
        <strain evidence="1">GD04005</strain>
    </source>
</reference>
<dbReference type="Proteomes" id="UP001159329">
    <property type="component" value="Unassembled WGS sequence"/>
</dbReference>
<organism evidence="1 2">
    <name type="scientific">Acinetobacter courvalinii</name>
    <dbReference type="NCBI Taxonomy" id="280147"/>
    <lineage>
        <taxon>Bacteria</taxon>
        <taxon>Pseudomonadati</taxon>
        <taxon>Pseudomonadota</taxon>
        <taxon>Gammaproteobacteria</taxon>
        <taxon>Moraxellales</taxon>
        <taxon>Moraxellaceae</taxon>
        <taxon>Acinetobacter</taxon>
    </lineage>
</organism>
<protein>
    <submittedName>
        <fullName evidence="1">Uncharacterized protein</fullName>
    </submittedName>
</protein>
<evidence type="ECO:0000313" key="2">
    <source>
        <dbReference type="Proteomes" id="UP001159329"/>
    </source>
</evidence>
<evidence type="ECO:0000313" key="1">
    <source>
        <dbReference type="EMBL" id="MDH0565283.1"/>
    </source>
</evidence>
<dbReference type="RefSeq" id="WP_279696767.1">
    <property type="nucleotide sequence ID" value="NZ_CP180027.1"/>
</dbReference>
<dbReference type="EMBL" id="JAOEEO010000007">
    <property type="protein sequence ID" value="MDH0565283.1"/>
    <property type="molecule type" value="Genomic_DNA"/>
</dbReference>
<proteinExistence type="predicted"/>
<name>A0AA42L8M0_9GAMM</name>
<comment type="caution">
    <text evidence="1">The sequence shown here is derived from an EMBL/GenBank/DDBJ whole genome shotgun (WGS) entry which is preliminary data.</text>
</comment>
<dbReference type="AlphaFoldDB" id="A0AA42L8M0"/>
<accession>A0AA42L8M0</accession>
<sequence length="86" mass="9660">MTDNEILEIIQSIEASILKDEAMAKFRSFGEVALYANPQGYLKIAVEMLKSAIGQPADLHSLFSQDSDFEIDFLVQSEDELDFLSK</sequence>
<gene>
    <name evidence="1" type="ORF">N7644_16580</name>
</gene>